<keyword evidence="2" id="KW-1185">Reference proteome</keyword>
<evidence type="ECO:0000313" key="1">
    <source>
        <dbReference type="EMBL" id="KAH7921724.1"/>
    </source>
</evidence>
<feature type="non-terminal residue" evidence="1">
    <location>
        <position position="1"/>
    </location>
</feature>
<sequence length="84" mass="9469">KELKNHQYQAVFLGPEMCLEHEGFRALLKSPDYTKNLIGVIVDEAHFISQWGGDFRTAYSKLAELRAYIPPHIPILAMSATLAP</sequence>
<dbReference type="EMBL" id="MU266514">
    <property type="protein sequence ID" value="KAH7921724.1"/>
    <property type="molecule type" value="Genomic_DNA"/>
</dbReference>
<comment type="caution">
    <text evidence="1">The sequence shown here is derived from an EMBL/GenBank/DDBJ whole genome shotgun (WGS) entry which is preliminary data.</text>
</comment>
<feature type="non-terminal residue" evidence="1">
    <location>
        <position position="84"/>
    </location>
</feature>
<protein>
    <submittedName>
        <fullName evidence="1">Uncharacterized protein</fullName>
    </submittedName>
</protein>
<proteinExistence type="predicted"/>
<reference evidence="1" key="1">
    <citation type="journal article" date="2021" name="New Phytol.">
        <title>Evolutionary innovations through gain and loss of genes in the ectomycorrhizal Boletales.</title>
        <authorList>
            <person name="Wu G."/>
            <person name="Miyauchi S."/>
            <person name="Morin E."/>
            <person name="Kuo A."/>
            <person name="Drula E."/>
            <person name="Varga T."/>
            <person name="Kohler A."/>
            <person name="Feng B."/>
            <person name="Cao Y."/>
            <person name="Lipzen A."/>
            <person name="Daum C."/>
            <person name="Hundley H."/>
            <person name="Pangilinan J."/>
            <person name="Johnson J."/>
            <person name="Barry K."/>
            <person name="LaButti K."/>
            <person name="Ng V."/>
            <person name="Ahrendt S."/>
            <person name="Min B."/>
            <person name="Choi I.G."/>
            <person name="Park H."/>
            <person name="Plett J.M."/>
            <person name="Magnuson J."/>
            <person name="Spatafora J.W."/>
            <person name="Nagy L.G."/>
            <person name="Henrissat B."/>
            <person name="Grigoriev I.V."/>
            <person name="Yang Z.L."/>
            <person name="Xu J."/>
            <person name="Martin F.M."/>
        </authorList>
    </citation>
    <scope>NUCLEOTIDE SEQUENCE</scope>
    <source>
        <strain evidence="1">KUC20120723A-06</strain>
    </source>
</reference>
<accession>A0ACB8B8V6</accession>
<gene>
    <name evidence="1" type="ORF">BV22DRAFT_971914</name>
</gene>
<name>A0ACB8B8V6_9AGAM</name>
<evidence type="ECO:0000313" key="2">
    <source>
        <dbReference type="Proteomes" id="UP000790709"/>
    </source>
</evidence>
<organism evidence="1 2">
    <name type="scientific">Leucogyrophana mollusca</name>
    <dbReference type="NCBI Taxonomy" id="85980"/>
    <lineage>
        <taxon>Eukaryota</taxon>
        <taxon>Fungi</taxon>
        <taxon>Dikarya</taxon>
        <taxon>Basidiomycota</taxon>
        <taxon>Agaricomycotina</taxon>
        <taxon>Agaricomycetes</taxon>
        <taxon>Agaricomycetidae</taxon>
        <taxon>Boletales</taxon>
        <taxon>Boletales incertae sedis</taxon>
        <taxon>Leucogyrophana</taxon>
    </lineage>
</organism>
<dbReference type="Proteomes" id="UP000790709">
    <property type="component" value="Unassembled WGS sequence"/>
</dbReference>